<proteinExistence type="predicted"/>
<name>A0AAD4LY82_9AGAM</name>
<sequence length="54" mass="6093">MDGWMDGWMNGFDSYAFGSAATKGPSQELFIGSITHGTLTFISSHRLVYYFFFV</sequence>
<organism evidence="1 2">
    <name type="scientific">Multifurca ochricompacta</name>
    <dbReference type="NCBI Taxonomy" id="376703"/>
    <lineage>
        <taxon>Eukaryota</taxon>
        <taxon>Fungi</taxon>
        <taxon>Dikarya</taxon>
        <taxon>Basidiomycota</taxon>
        <taxon>Agaricomycotina</taxon>
        <taxon>Agaricomycetes</taxon>
        <taxon>Russulales</taxon>
        <taxon>Russulaceae</taxon>
        <taxon>Multifurca</taxon>
    </lineage>
</organism>
<dbReference type="AlphaFoldDB" id="A0AAD4LY82"/>
<dbReference type="EMBL" id="WTXG01000077">
    <property type="protein sequence ID" value="KAI0294266.1"/>
    <property type="molecule type" value="Genomic_DNA"/>
</dbReference>
<accession>A0AAD4LY82</accession>
<gene>
    <name evidence="1" type="ORF">B0F90DRAFT_1757772</name>
</gene>
<evidence type="ECO:0000313" key="2">
    <source>
        <dbReference type="Proteomes" id="UP001203297"/>
    </source>
</evidence>
<reference evidence="1" key="1">
    <citation type="journal article" date="2022" name="New Phytol.">
        <title>Evolutionary transition to the ectomycorrhizal habit in the genomes of a hyperdiverse lineage of mushroom-forming fungi.</title>
        <authorList>
            <person name="Looney B."/>
            <person name="Miyauchi S."/>
            <person name="Morin E."/>
            <person name="Drula E."/>
            <person name="Courty P.E."/>
            <person name="Kohler A."/>
            <person name="Kuo A."/>
            <person name="LaButti K."/>
            <person name="Pangilinan J."/>
            <person name="Lipzen A."/>
            <person name="Riley R."/>
            <person name="Andreopoulos W."/>
            <person name="He G."/>
            <person name="Johnson J."/>
            <person name="Nolan M."/>
            <person name="Tritt A."/>
            <person name="Barry K.W."/>
            <person name="Grigoriev I.V."/>
            <person name="Nagy L.G."/>
            <person name="Hibbett D."/>
            <person name="Henrissat B."/>
            <person name="Matheny P.B."/>
            <person name="Labbe J."/>
            <person name="Martin F.M."/>
        </authorList>
    </citation>
    <scope>NUCLEOTIDE SEQUENCE</scope>
    <source>
        <strain evidence="1">BPL690</strain>
    </source>
</reference>
<dbReference type="Proteomes" id="UP001203297">
    <property type="component" value="Unassembled WGS sequence"/>
</dbReference>
<protein>
    <submittedName>
        <fullName evidence="1">Uncharacterized protein</fullName>
    </submittedName>
</protein>
<evidence type="ECO:0000313" key="1">
    <source>
        <dbReference type="EMBL" id="KAI0294266.1"/>
    </source>
</evidence>
<keyword evidence="2" id="KW-1185">Reference proteome</keyword>
<comment type="caution">
    <text evidence="1">The sequence shown here is derived from an EMBL/GenBank/DDBJ whole genome shotgun (WGS) entry which is preliminary data.</text>
</comment>